<feature type="region of interest" description="Disordered" evidence="1">
    <location>
        <begin position="144"/>
        <end position="165"/>
    </location>
</feature>
<proteinExistence type="predicted"/>
<keyword evidence="3" id="KW-1185">Reference proteome</keyword>
<dbReference type="EMBL" id="AZNH01000033">
    <property type="protein sequence ID" value="KID85175.1"/>
    <property type="molecule type" value="Genomic_DNA"/>
</dbReference>
<evidence type="ECO:0000313" key="3">
    <source>
        <dbReference type="Proteomes" id="UP000031192"/>
    </source>
</evidence>
<gene>
    <name evidence="2" type="ORF">MGU_07597</name>
</gene>
<comment type="caution">
    <text evidence="2">The sequence shown here is derived from an EMBL/GenBank/DDBJ whole genome shotgun (WGS) entry which is preliminary data.</text>
</comment>
<dbReference type="Proteomes" id="UP000031192">
    <property type="component" value="Unassembled WGS sequence"/>
</dbReference>
<evidence type="ECO:0000313" key="2">
    <source>
        <dbReference type="EMBL" id="KID85175.1"/>
    </source>
</evidence>
<sequence length="165" mass="19158">MKELYPEVTIFREGPTVQQWPSDANAARAEKEHSTKHEWVQCMKEFRKLLFDAERYHDSQEIEDGVEEPVKVALIDRVDAKDLEYSFIGGRTFCTRDEEYNLNDPYYVSSTGHGTLMEKRIHLLCPRAQFFVLRLEDHHSDEAGRQIAARSAAQVPPSQRSSWQS</sequence>
<dbReference type="AlphaFoldDB" id="A0A0B4GDX7"/>
<protein>
    <submittedName>
        <fullName evidence="2">Proteinrelated to microbial serine proteinase</fullName>
    </submittedName>
</protein>
<dbReference type="HOGENOM" id="CLU_1750121_0_0_1"/>
<dbReference type="OrthoDB" id="4936624at2759"/>
<organism evidence="2 3">
    <name type="scientific">Metarhizium guizhouense (strain ARSEF 977)</name>
    <dbReference type="NCBI Taxonomy" id="1276136"/>
    <lineage>
        <taxon>Eukaryota</taxon>
        <taxon>Fungi</taxon>
        <taxon>Dikarya</taxon>
        <taxon>Ascomycota</taxon>
        <taxon>Pezizomycotina</taxon>
        <taxon>Sordariomycetes</taxon>
        <taxon>Hypocreomycetidae</taxon>
        <taxon>Hypocreales</taxon>
        <taxon>Clavicipitaceae</taxon>
        <taxon>Metarhizium</taxon>
    </lineage>
</organism>
<reference evidence="2 3" key="1">
    <citation type="journal article" date="2014" name="Proc. Natl. Acad. Sci. U.S.A.">
        <title>Trajectory and genomic determinants of fungal-pathogen speciation and host adaptation.</title>
        <authorList>
            <person name="Hu X."/>
            <person name="Xiao G."/>
            <person name="Zheng P."/>
            <person name="Shang Y."/>
            <person name="Su Y."/>
            <person name="Zhang X."/>
            <person name="Liu X."/>
            <person name="Zhan S."/>
            <person name="St Leger R.J."/>
            <person name="Wang C."/>
        </authorList>
    </citation>
    <scope>NUCLEOTIDE SEQUENCE [LARGE SCALE GENOMIC DNA]</scope>
    <source>
        <strain evidence="2 3">ARSEF 977</strain>
    </source>
</reference>
<feature type="compositionally biased region" description="Polar residues" evidence="1">
    <location>
        <begin position="156"/>
        <end position="165"/>
    </location>
</feature>
<name>A0A0B4GDX7_METGA</name>
<accession>A0A0B4GDX7</accession>
<evidence type="ECO:0000256" key="1">
    <source>
        <dbReference type="SAM" id="MobiDB-lite"/>
    </source>
</evidence>